<accession>A0A1H8ANS4</accession>
<dbReference type="eggNOG" id="ENOG5032RAP">
    <property type="taxonomic scope" value="Bacteria"/>
</dbReference>
<proteinExistence type="predicted"/>
<keyword evidence="2" id="KW-1185">Reference proteome</keyword>
<dbReference type="Proteomes" id="UP000183015">
    <property type="component" value="Unassembled WGS sequence"/>
</dbReference>
<protein>
    <submittedName>
        <fullName evidence="1">Replication-relaxation</fullName>
    </submittedName>
</protein>
<reference evidence="2" key="1">
    <citation type="submission" date="2016-10" db="EMBL/GenBank/DDBJ databases">
        <authorList>
            <person name="Varghese N."/>
        </authorList>
    </citation>
    <scope>NUCLEOTIDE SEQUENCE [LARGE SCALE GENOMIC DNA]</scope>
    <source>
        <strain evidence="2">DSM 45096 / BCRC 16803 / CGMCC 4.1857 / CIP 109030 / JCM 12277 / KCTC 19219 / NBRC 100920 / 33214</strain>
    </source>
</reference>
<dbReference type="InterPro" id="IPR025855">
    <property type="entry name" value="Replic_Relax"/>
</dbReference>
<dbReference type="STRING" id="235985.SAMN05414137_1488"/>
<dbReference type="Pfam" id="PF13814">
    <property type="entry name" value="Replic_Relax"/>
    <property type="match status" value="1"/>
</dbReference>
<gene>
    <name evidence="1" type="ORF">SAMN05414137_1488</name>
</gene>
<name>A0A1H8ANS4_STRJI</name>
<dbReference type="EMBL" id="FOAZ01000048">
    <property type="protein sequence ID" value="SEM72375.1"/>
    <property type="molecule type" value="Genomic_DNA"/>
</dbReference>
<organism evidence="1 2">
    <name type="scientific">Streptacidiphilus jiangxiensis</name>
    <dbReference type="NCBI Taxonomy" id="235985"/>
    <lineage>
        <taxon>Bacteria</taxon>
        <taxon>Bacillati</taxon>
        <taxon>Actinomycetota</taxon>
        <taxon>Actinomycetes</taxon>
        <taxon>Kitasatosporales</taxon>
        <taxon>Streptomycetaceae</taxon>
        <taxon>Streptacidiphilus</taxon>
    </lineage>
</organism>
<evidence type="ECO:0000313" key="2">
    <source>
        <dbReference type="Proteomes" id="UP000183015"/>
    </source>
</evidence>
<dbReference type="RefSeq" id="WP_236656062.1">
    <property type="nucleotide sequence ID" value="NZ_BBPN01000016.1"/>
</dbReference>
<dbReference type="AlphaFoldDB" id="A0A1H8ANS4"/>
<evidence type="ECO:0000313" key="1">
    <source>
        <dbReference type="EMBL" id="SEM72375.1"/>
    </source>
</evidence>
<sequence>MNAATLKRPATMPALSQSAMQVLYQHRLMTTGQLHRLLLPEARRPVYLLHELKRLEDGGLVERVRSLHRNPRHAQFLWFLTEEGYTHMDGSEESVTRQHRTTTAIAIGPRQAHTVAVNEVGIAMFQHARRLGHECGPLDWMPEVAHRMRDGQRRFEDDHVISDAVLDYTHVSADGRRTVLRAFVELDRCTMTVSRLADKVAAYGRYFDYIPQEHERSRRPSSTRPAWQQTYSRFPKLLIVLDHHSQRVMGSRTNDLGAMTSANPRLSSLAGELSIGVTTLDRLRESGPFAPIFKPLLRHQQPTDMFLRPPAGS</sequence>